<feature type="domain" description="HTH marR-type" evidence="1">
    <location>
        <begin position="42"/>
        <end position="142"/>
    </location>
</feature>
<dbReference type="InterPro" id="IPR036388">
    <property type="entry name" value="WH-like_DNA-bd_sf"/>
</dbReference>
<reference evidence="2 3" key="1">
    <citation type="submission" date="2019-06" db="EMBL/GenBank/DDBJ databases">
        <title>Whole genome shotgun sequence of Microbacterium liquefaciens NBRC 15037.</title>
        <authorList>
            <person name="Hosoyama A."/>
            <person name="Uohara A."/>
            <person name="Ohji S."/>
            <person name="Ichikawa N."/>
        </authorList>
    </citation>
    <scope>NUCLEOTIDE SEQUENCE [LARGE SCALE GENOMIC DNA]</scope>
    <source>
        <strain evidence="2 3">NBRC 15037</strain>
    </source>
</reference>
<dbReference type="AlphaFoldDB" id="A0A4Y4B4X1"/>
<dbReference type="Proteomes" id="UP000317410">
    <property type="component" value="Unassembled WGS sequence"/>
</dbReference>
<dbReference type="Pfam" id="PF12802">
    <property type="entry name" value="MarR_2"/>
    <property type="match status" value="1"/>
</dbReference>
<evidence type="ECO:0000313" key="3">
    <source>
        <dbReference type="Proteomes" id="UP000317410"/>
    </source>
</evidence>
<organism evidence="2 3">
    <name type="scientific">Microbacterium maritypicum</name>
    <name type="common">Microbacterium liquefaciens</name>
    <dbReference type="NCBI Taxonomy" id="33918"/>
    <lineage>
        <taxon>Bacteria</taxon>
        <taxon>Bacillati</taxon>
        <taxon>Actinomycetota</taxon>
        <taxon>Actinomycetes</taxon>
        <taxon>Micrococcales</taxon>
        <taxon>Microbacteriaceae</taxon>
        <taxon>Microbacterium</taxon>
    </lineage>
</organism>
<proteinExistence type="predicted"/>
<dbReference type="PANTHER" id="PTHR33164">
    <property type="entry name" value="TRANSCRIPTIONAL REGULATOR, MARR FAMILY"/>
    <property type="match status" value="1"/>
</dbReference>
<dbReference type="InterPro" id="IPR039422">
    <property type="entry name" value="MarR/SlyA-like"/>
</dbReference>
<gene>
    <name evidence="2" type="ORF">MLI01_01190</name>
</gene>
<protein>
    <submittedName>
        <fullName evidence="2">MarR family transcriptional regulator</fullName>
    </submittedName>
</protein>
<dbReference type="SUPFAM" id="SSF46785">
    <property type="entry name" value="Winged helix' DNA-binding domain"/>
    <property type="match status" value="1"/>
</dbReference>
<accession>A0A4Y4B4X1</accession>
<evidence type="ECO:0000313" key="2">
    <source>
        <dbReference type="EMBL" id="GEC73974.1"/>
    </source>
</evidence>
<dbReference type="PANTHER" id="PTHR33164:SF43">
    <property type="entry name" value="HTH-TYPE TRANSCRIPTIONAL REPRESSOR YETL"/>
    <property type="match status" value="1"/>
</dbReference>
<comment type="caution">
    <text evidence="2">The sequence shown here is derived from an EMBL/GenBank/DDBJ whole genome shotgun (WGS) entry which is preliminary data.</text>
</comment>
<dbReference type="InterPro" id="IPR000835">
    <property type="entry name" value="HTH_MarR-typ"/>
</dbReference>
<dbReference type="SMART" id="SM00347">
    <property type="entry name" value="HTH_MARR"/>
    <property type="match status" value="1"/>
</dbReference>
<dbReference type="GO" id="GO:0003700">
    <property type="term" value="F:DNA-binding transcription factor activity"/>
    <property type="evidence" value="ECO:0007669"/>
    <property type="project" value="InterPro"/>
</dbReference>
<dbReference type="InterPro" id="IPR036390">
    <property type="entry name" value="WH_DNA-bd_sf"/>
</dbReference>
<dbReference type="GO" id="GO:0006950">
    <property type="term" value="P:response to stress"/>
    <property type="evidence" value="ECO:0007669"/>
    <property type="project" value="TreeGrafter"/>
</dbReference>
<evidence type="ECO:0000259" key="1">
    <source>
        <dbReference type="SMART" id="SM00347"/>
    </source>
</evidence>
<sequence>MEVMQSSGVPPFDADGADFIPARPATALLRDFIELSELFESSLADELGVNPTDLQVMEHLLMSGPLAPTELARRVGLSAGATTTSVDRLVALDHVSREPHPNDRRGILVAPRRASRDKAMGRLIPMIMGIDAELDAFTPAEQDVITRYLRQVSESLRRHAHSGSSDSE</sequence>
<dbReference type="EMBL" id="BJNQ01000001">
    <property type="protein sequence ID" value="GEC73974.1"/>
    <property type="molecule type" value="Genomic_DNA"/>
</dbReference>
<name>A0A4Y4B4X1_MICMQ</name>
<dbReference type="Gene3D" id="1.10.10.10">
    <property type="entry name" value="Winged helix-like DNA-binding domain superfamily/Winged helix DNA-binding domain"/>
    <property type="match status" value="1"/>
</dbReference>